<dbReference type="HOGENOM" id="CLU_1813634_0_0_3"/>
<protein>
    <submittedName>
        <fullName evidence="1">Uncharacterized protein</fullName>
    </submittedName>
</protein>
<organism evidence="1 2">
    <name type="scientific">Moorena producens 3L</name>
    <dbReference type="NCBI Taxonomy" id="489825"/>
    <lineage>
        <taxon>Bacteria</taxon>
        <taxon>Bacillati</taxon>
        <taxon>Cyanobacteriota</taxon>
        <taxon>Cyanophyceae</taxon>
        <taxon>Coleofasciculales</taxon>
        <taxon>Coleofasciculaceae</taxon>
        <taxon>Moorena</taxon>
    </lineage>
</organism>
<evidence type="ECO:0000313" key="2">
    <source>
        <dbReference type="Proteomes" id="UP000003959"/>
    </source>
</evidence>
<keyword evidence="2" id="KW-1185">Reference proteome</keyword>
<reference evidence="2" key="1">
    <citation type="journal article" date="2011" name="Proc. Natl. Acad. Sci. U.S.A.">
        <title>Genomic insights into the physiology and ecology of the marine filamentous cyanobacterium Lyngbya majuscula.</title>
        <authorList>
            <person name="Jones A.C."/>
            <person name="Monroe E.A."/>
            <person name="Podell S."/>
            <person name="Hess W.R."/>
            <person name="Klages S."/>
            <person name="Esquenazi E."/>
            <person name="Niessen S."/>
            <person name="Hoover H."/>
            <person name="Rothmann M."/>
            <person name="Lasken R.S."/>
            <person name="Yates J.R.III."/>
            <person name="Reinhardt R."/>
            <person name="Kube M."/>
            <person name="Burkart M.D."/>
            <person name="Allen E.E."/>
            <person name="Dorrestein P.C."/>
            <person name="Gerwick W.H."/>
            <person name="Gerwick L."/>
        </authorList>
    </citation>
    <scope>NUCLEOTIDE SEQUENCE [LARGE SCALE GENOMIC DNA]</scope>
    <source>
        <strain evidence="2">3L</strain>
    </source>
</reference>
<name>F4Y2D7_9CYAN</name>
<accession>F4Y2D7</accession>
<sequence>MINQEDLPEIDFNFLRWESGANDVEVFFINEGAGFRNQLFYSVDNGNSKEIVFDDVSSPLSILPNDDGLLALGQGVNLGNFVGDTFIEFFIKSDGYNDNRENDKYFGSNREKIRDEFKLGRFNLDGFIISWVMKLNLEGKSL</sequence>
<evidence type="ECO:0000313" key="1">
    <source>
        <dbReference type="EMBL" id="EGJ28781.1"/>
    </source>
</evidence>
<dbReference type="Proteomes" id="UP000003959">
    <property type="component" value="Unassembled WGS sequence"/>
</dbReference>
<gene>
    <name evidence="1" type="ORF">LYNGBM3L_69950</name>
</gene>
<proteinExistence type="predicted"/>
<dbReference type="EMBL" id="GL890971">
    <property type="protein sequence ID" value="EGJ28781.1"/>
    <property type="molecule type" value="Genomic_DNA"/>
</dbReference>
<dbReference type="AlphaFoldDB" id="F4Y2D7"/>
<dbReference type="OrthoDB" id="507489at2"/>
<dbReference type="RefSeq" id="WP_008190532.1">
    <property type="nucleotide sequence ID" value="NZ_GL890971.1"/>
</dbReference>